<name>A0ABV0M7R1_9HYPH</name>
<dbReference type="InterPro" id="IPR039422">
    <property type="entry name" value="MarR/SlyA-like"/>
</dbReference>
<dbReference type="Proteomes" id="UP001496627">
    <property type="component" value="Unassembled WGS sequence"/>
</dbReference>
<dbReference type="InterPro" id="IPR000835">
    <property type="entry name" value="HTH_MarR-typ"/>
</dbReference>
<comment type="caution">
    <text evidence="2">The sequence shown here is derived from an EMBL/GenBank/DDBJ whole genome shotgun (WGS) entry which is preliminary data.</text>
</comment>
<dbReference type="InterPro" id="IPR036390">
    <property type="entry name" value="WH_DNA-bd_sf"/>
</dbReference>
<protein>
    <submittedName>
        <fullName evidence="2">MarR family transcriptional regulator</fullName>
    </submittedName>
</protein>
<evidence type="ECO:0000313" key="3">
    <source>
        <dbReference type="Proteomes" id="UP001496627"/>
    </source>
</evidence>
<sequence length="171" mass="19521">MVTNVTIYFVTINAMDHFALEQFLPYRLNRAAEFVGLRFAAHYKAKYGMTRPEWRTLAALGSSGRMTSKAVGIHSSMHKTKVSRAVFELEQRRWLRRTQDEADRRLEHLELTAAGLQAYRELIELARRYQAELEAEFGDGGVRALDEGLAAVERVMRKPARGKKLPEPDGL</sequence>
<evidence type="ECO:0000313" key="2">
    <source>
        <dbReference type="EMBL" id="MEQ1407924.1"/>
    </source>
</evidence>
<keyword evidence="3" id="KW-1185">Reference proteome</keyword>
<dbReference type="EMBL" id="JBEAAL010000021">
    <property type="protein sequence ID" value="MEQ1407924.1"/>
    <property type="molecule type" value="Genomic_DNA"/>
</dbReference>
<dbReference type="Pfam" id="PF12802">
    <property type="entry name" value="MarR_2"/>
    <property type="match status" value="1"/>
</dbReference>
<feature type="domain" description="HTH marR-type" evidence="1">
    <location>
        <begin position="21"/>
        <end position="157"/>
    </location>
</feature>
<dbReference type="PANTHER" id="PTHR33164:SF43">
    <property type="entry name" value="HTH-TYPE TRANSCRIPTIONAL REPRESSOR YETL"/>
    <property type="match status" value="1"/>
</dbReference>
<dbReference type="Gene3D" id="1.10.10.10">
    <property type="entry name" value="Winged helix-like DNA-binding domain superfamily/Winged helix DNA-binding domain"/>
    <property type="match status" value="1"/>
</dbReference>
<reference evidence="2 3" key="1">
    <citation type="submission" date="2024-05" db="EMBL/GenBank/DDBJ databases">
        <title>Neorhizobium sp. Rsf11, a plant growth promoting and heavy metal resistant PAH-degrader.</title>
        <authorList>
            <person name="Golubev S.N."/>
            <person name="Muratova A.Y."/>
            <person name="Markelova M.I."/>
        </authorList>
    </citation>
    <scope>NUCLEOTIDE SEQUENCE [LARGE SCALE GENOMIC DNA]</scope>
    <source>
        <strain evidence="2 3">Rsf11</strain>
    </source>
</reference>
<dbReference type="SUPFAM" id="SSF46785">
    <property type="entry name" value="Winged helix' DNA-binding domain"/>
    <property type="match status" value="1"/>
</dbReference>
<dbReference type="RefSeq" id="WP_227704049.1">
    <property type="nucleotide sequence ID" value="NZ_JBEAAL010000021.1"/>
</dbReference>
<organism evidence="2 3">
    <name type="scientific">Neorhizobium phenanthreniclasticum</name>
    <dbReference type="NCBI Taxonomy" id="3157917"/>
    <lineage>
        <taxon>Bacteria</taxon>
        <taxon>Pseudomonadati</taxon>
        <taxon>Pseudomonadota</taxon>
        <taxon>Alphaproteobacteria</taxon>
        <taxon>Hyphomicrobiales</taxon>
        <taxon>Rhizobiaceae</taxon>
        <taxon>Rhizobium/Agrobacterium group</taxon>
        <taxon>Neorhizobium</taxon>
    </lineage>
</organism>
<gene>
    <name evidence="2" type="ORF">ABK249_23655</name>
</gene>
<dbReference type="SMART" id="SM00347">
    <property type="entry name" value="HTH_MARR"/>
    <property type="match status" value="1"/>
</dbReference>
<dbReference type="PROSITE" id="PS50995">
    <property type="entry name" value="HTH_MARR_2"/>
    <property type="match status" value="1"/>
</dbReference>
<proteinExistence type="predicted"/>
<accession>A0ABV0M7R1</accession>
<dbReference type="InterPro" id="IPR036388">
    <property type="entry name" value="WH-like_DNA-bd_sf"/>
</dbReference>
<dbReference type="PANTHER" id="PTHR33164">
    <property type="entry name" value="TRANSCRIPTIONAL REGULATOR, MARR FAMILY"/>
    <property type="match status" value="1"/>
</dbReference>
<evidence type="ECO:0000259" key="1">
    <source>
        <dbReference type="PROSITE" id="PS50995"/>
    </source>
</evidence>